<evidence type="ECO:0000256" key="12">
    <source>
        <dbReference type="SAM" id="Coils"/>
    </source>
</evidence>
<dbReference type="InterPro" id="IPR001917">
    <property type="entry name" value="Aminotrans_II_pyridoxalP_BS"/>
</dbReference>
<dbReference type="Gene3D" id="3.90.1150.10">
    <property type="entry name" value="Aspartate Aminotransferase, domain 1"/>
    <property type="match status" value="1"/>
</dbReference>
<evidence type="ECO:0000256" key="4">
    <source>
        <dbReference type="ARBA" id="ARBA00012748"/>
    </source>
</evidence>
<dbReference type="RefSeq" id="XP_037138123.1">
    <property type="nucleotide sequence ID" value="XM_037282228.1"/>
</dbReference>
<evidence type="ECO:0000256" key="7">
    <source>
        <dbReference type="ARBA" id="ARBA00022679"/>
    </source>
</evidence>
<dbReference type="Gene3D" id="3.40.640.10">
    <property type="entry name" value="Type I PLP-dependent aspartate aminotransferase-like (Major domain)"/>
    <property type="match status" value="1"/>
</dbReference>
<comment type="similarity">
    <text evidence="3">Belongs to the class-II pyridoxal-phosphate-dependent aminotransferase family.</text>
</comment>
<dbReference type="KEGG" id="tgb:HG536_0B03110"/>
<keyword evidence="5" id="KW-0032">Aminotransferase</keyword>
<protein>
    <recommendedName>
        <fullName evidence="4">histidinol-phosphate transaminase</fullName>
        <ecNumber evidence="4">2.6.1.9</ecNumber>
    </recommendedName>
    <alternativeName>
        <fullName evidence="10">Imidazole acetol-phosphate transaminase</fullName>
    </alternativeName>
</protein>
<comment type="cofactor">
    <cofactor evidence="1">
        <name>pyridoxal 5'-phosphate</name>
        <dbReference type="ChEBI" id="CHEBI:597326"/>
    </cofactor>
</comment>
<dbReference type="PANTHER" id="PTHR42885">
    <property type="entry name" value="HISTIDINOL-PHOSPHATE AMINOTRANSFERASE-RELATED"/>
    <property type="match status" value="1"/>
</dbReference>
<keyword evidence="9" id="KW-0368">Histidine biosynthesis</keyword>
<evidence type="ECO:0000256" key="8">
    <source>
        <dbReference type="ARBA" id="ARBA00022898"/>
    </source>
</evidence>
<comment type="pathway">
    <text evidence="2">Amino-acid biosynthesis; L-histidine biosynthesis; L-histidine from 5-phospho-alpha-D-ribose 1-diphosphate: step 7/9.</text>
</comment>
<keyword evidence="12" id="KW-0175">Coiled coil</keyword>
<organism evidence="14 15">
    <name type="scientific">Torulaspora globosa</name>
    <dbReference type="NCBI Taxonomy" id="48254"/>
    <lineage>
        <taxon>Eukaryota</taxon>
        <taxon>Fungi</taxon>
        <taxon>Dikarya</taxon>
        <taxon>Ascomycota</taxon>
        <taxon>Saccharomycotina</taxon>
        <taxon>Saccharomycetes</taxon>
        <taxon>Saccharomycetales</taxon>
        <taxon>Saccharomycetaceae</taxon>
        <taxon>Torulaspora</taxon>
    </lineage>
</organism>
<keyword evidence="8" id="KW-0663">Pyridoxal phosphate</keyword>
<dbReference type="GeneID" id="59324567"/>
<evidence type="ECO:0000256" key="3">
    <source>
        <dbReference type="ARBA" id="ARBA00008392"/>
    </source>
</evidence>
<feature type="domain" description="Aminotransferase class I/classII large" evidence="13">
    <location>
        <begin position="32"/>
        <end position="371"/>
    </location>
</feature>
<dbReference type="InterPro" id="IPR005861">
    <property type="entry name" value="HisP_aminotrans"/>
</dbReference>
<dbReference type="SUPFAM" id="SSF53383">
    <property type="entry name" value="PLP-dependent transferases"/>
    <property type="match status" value="1"/>
</dbReference>
<keyword evidence="15" id="KW-1185">Reference proteome</keyword>
<feature type="coiled-coil region" evidence="12">
    <location>
        <begin position="269"/>
        <end position="296"/>
    </location>
</feature>
<keyword evidence="7" id="KW-0808">Transferase</keyword>
<evidence type="ECO:0000313" key="15">
    <source>
        <dbReference type="Proteomes" id="UP000515788"/>
    </source>
</evidence>
<evidence type="ECO:0000256" key="5">
    <source>
        <dbReference type="ARBA" id="ARBA00022576"/>
    </source>
</evidence>
<name>A0A7G3ZD62_9SACH</name>
<evidence type="ECO:0000256" key="9">
    <source>
        <dbReference type="ARBA" id="ARBA00023102"/>
    </source>
</evidence>
<keyword evidence="6" id="KW-0028">Amino-acid biosynthesis</keyword>
<dbReference type="AlphaFoldDB" id="A0A7G3ZD62"/>
<evidence type="ECO:0000256" key="6">
    <source>
        <dbReference type="ARBA" id="ARBA00022605"/>
    </source>
</evidence>
<evidence type="ECO:0000256" key="11">
    <source>
        <dbReference type="ARBA" id="ARBA00047481"/>
    </source>
</evidence>
<evidence type="ECO:0000259" key="13">
    <source>
        <dbReference type="Pfam" id="PF00155"/>
    </source>
</evidence>
<dbReference type="NCBIfam" id="TIGR01141">
    <property type="entry name" value="hisC"/>
    <property type="match status" value="1"/>
</dbReference>
<dbReference type="PANTHER" id="PTHR42885:SF2">
    <property type="entry name" value="HISTIDINOL-PHOSPHATE AMINOTRANSFERASE"/>
    <property type="match status" value="1"/>
</dbReference>
<dbReference type="InterPro" id="IPR015421">
    <property type="entry name" value="PyrdxlP-dep_Trfase_major"/>
</dbReference>
<evidence type="ECO:0000256" key="2">
    <source>
        <dbReference type="ARBA" id="ARBA00005011"/>
    </source>
</evidence>
<reference evidence="14 15" key="1">
    <citation type="submission" date="2020-06" db="EMBL/GenBank/DDBJ databases">
        <title>The yeast mating-type switching endonuclease HO is a domesticated member of an unorthodox homing genetic element family.</title>
        <authorList>
            <person name="Coughlan A.Y."/>
            <person name="Lombardi L."/>
            <person name="Braun-Galleani S."/>
            <person name="Martos A.R."/>
            <person name="Galeote V."/>
            <person name="Bigey F."/>
            <person name="Dequin S."/>
            <person name="Byrne K.P."/>
            <person name="Wolfe K.H."/>
        </authorList>
    </citation>
    <scope>NUCLEOTIDE SEQUENCE [LARGE SCALE GENOMIC DNA]</scope>
    <source>
        <strain evidence="14 15">CBS764</strain>
    </source>
</reference>
<proteinExistence type="inferred from homology"/>
<evidence type="ECO:0000256" key="1">
    <source>
        <dbReference type="ARBA" id="ARBA00001933"/>
    </source>
</evidence>
<dbReference type="Proteomes" id="UP000515788">
    <property type="component" value="Chromosome 2"/>
</dbReference>
<evidence type="ECO:0000256" key="10">
    <source>
        <dbReference type="ARBA" id="ARBA00030262"/>
    </source>
</evidence>
<dbReference type="FunFam" id="3.40.640.10:FF:000149">
    <property type="entry name" value="Histidinol-phosphate aminotransferase"/>
    <property type="match status" value="1"/>
</dbReference>
<evidence type="ECO:0000313" key="14">
    <source>
        <dbReference type="EMBL" id="QLL31448.1"/>
    </source>
</evidence>
<accession>A0A7G3ZD62</accession>
<dbReference type="GO" id="GO:0000105">
    <property type="term" value="P:L-histidine biosynthetic process"/>
    <property type="evidence" value="ECO:0007669"/>
    <property type="project" value="UniProtKB-KW"/>
</dbReference>
<dbReference type="HAMAP" id="MF_01023">
    <property type="entry name" value="HisC_aminotrans_2"/>
    <property type="match status" value="1"/>
</dbReference>
<comment type="catalytic activity">
    <reaction evidence="11">
        <text>L-histidinol phosphate + 2-oxoglutarate = 3-(imidazol-4-yl)-2-oxopropyl phosphate + L-glutamate</text>
        <dbReference type="Rhea" id="RHEA:23744"/>
        <dbReference type="ChEBI" id="CHEBI:16810"/>
        <dbReference type="ChEBI" id="CHEBI:29985"/>
        <dbReference type="ChEBI" id="CHEBI:57766"/>
        <dbReference type="ChEBI" id="CHEBI:57980"/>
        <dbReference type="EC" id="2.6.1.9"/>
    </reaction>
</comment>
<dbReference type="EMBL" id="CP059247">
    <property type="protein sequence ID" value="QLL31448.1"/>
    <property type="molecule type" value="Genomic_DNA"/>
</dbReference>
<dbReference type="CDD" id="cd00609">
    <property type="entry name" value="AAT_like"/>
    <property type="match status" value="1"/>
</dbReference>
<dbReference type="InterPro" id="IPR015422">
    <property type="entry name" value="PyrdxlP-dep_Trfase_small"/>
</dbReference>
<dbReference type="GO" id="GO:0030170">
    <property type="term" value="F:pyridoxal phosphate binding"/>
    <property type="evidence" value="ECO:0007669"/>
    <property type="project" value="InterPro"/>
</dbReference>
<dbReference type="Pfam" id="PF00155">
    <property type="entry name" value="Aminotran_1_2"/>
    <property type="match status" value="1"/>
</dbReference>
<dbReference type="OrthoDB" id="2015537at2759"/>
<dbReference type="InterPro" id="IPR004839">
    <property type="entry name" value="Aminotransferase_I/II_large"/>
</dbReference>
<dbReference type="PROSITE" id="PS00599">
    <property type="entry name" value="AA_TRANSFER_CLASS_2"/>
    <property type="match status" value="1"/>
</dbReference>
<gene>
    <name evidence="14" type="ORF">HG536_0B03110</name>
</gene>
<dbReference type="GO" id="GO:0004400">
    <property type="term" value="F:histidinol-phosphate transaminase activity"/>
    <property type="evidence" value="ECO:0007669"/>
    <property type="project" value="UniProtKB-EC"/>
</dbReference>
<sequence length="386" mass="42697">MVFALSEIVRPKIYNLEPYRCARDDFKEGVLLDANENASGPIPQDIADSGLHRYPDPHQIEFKSAMAKYRNDTSSFADLPEKLSAENLCLGVGSDESIDAIIRACCVPGKEQILTMPPTYGMYSVCADINDVEVVKCPLITGDNSFQMDTDAVLETLKREPSIKIVFITSPGNPTGAKIKTERIEKLLQNWDAGMVVVDEAYVDFCGESTAPLVTKYPNLCVLQTLSKSFGLAGIRLGMTYASKEFARVLNSMKAPYNISSVTSEYALKAVQNDSIQRMEQNAKSCKKEQQRLLQSLTALDLVDDQYVGGLDANFLLLRINKGDNKLANKLYQKLATESGVVVRYRGSELGCEGCLRITVGTPEENDLLIREFARQLDALKETESD</sequence>
<dbReference type="EC" id="2.6.1.9" evidence="4"/>
<dbReference type="InterPro" id="IPR015424">
    <property type="entry name" value="PyrdxlP-dep_Trfase"/>
</dbReference>